<evidence type="ECO:0000256" key="1">
    <source>
        <dbReference type="SAM" id="MobiDB-lite"/>
    </source>
</evidence>
<feature type="region of interest" description="Disordered" evidence="1">
    <location>
        <begin position="68"/>
        <end position="97"/>
    </location>
</feature>
<accession>A0ABR1CLY6</accession>
<organism evidence="2 3">
    <name type="scientific">Necator americanus</name>
    <name type="common">Human hookworm</name>
    <dbReference type="NCBI Taxonomy" id="51031"/>
    <lineage>
        <taxon>Eukaryota</taxon>
        <taxon>Metazoa</taxon>
        <taxon>Ecdysozoa</taxon>
        <taxon>Nematoda</taxon>
        <taxon>Chromadorea</taxon>
        <taxon>Rhabditida</taxon>
        <taxon>Rhabditina</taxon>
        <taxon>Rhabditomorpha</taxon>
        <taxon>Strongyloidea</taxon>
        <taxon>Ancylostomatidae</taxon>
        <taxon>Bunostominae</taxon>
        <taxon>Necator</taxon>
    </lineage>
</organism>
<name>A0ABR1CLY6_NECAM</name>
<proteinExistence type="predicted"/>
<evidence type="ECO:0000313" key="3">
    <source>
        <dbReference type="Proteomes" id="UP001303046"/>
    </source>
</evidence>
<comment type="caution">
    <text evidence="2">The sequence shown here is derived from an EMBL/GenBank/DDBJ whole genome shotgun (WGS) entry which is preliminary data.</text>
</comment>
<dbReference type="EMBL" id="JAVFWL010000002">
    <property type="protein sequence ID" value="KAK6738683.1"/>
    <property type="molecule type" value="Genomic_DNA"/>
</dbReference>
<feature type="region of interest" description="Disordered" evidence="1">
    <location>
        <begin position="1"/>
        <end position="23"/>
    </location>
</feature>
<sequence>MLLPAADDVDVDRSPLKKMSKAPTVSELVGDSNIIFKTATASCSSVDSPRPDFNTDVLWKPIRLSQKQRTISTDSSDSEGIMSSTERRLSSTPVDVPQPRRLSITEMIFGSTAGGFSWGQSNLQGSHLDERRASVTDDERFKELMKHQNKILGDDGICSFKKRDYMK</sequence>
<keyword evidence="3" id="KW-1185">Reference proteome</keyword>
<reference evidence="2 3" key="1">
    <citation type="submission" date="2023-08" db="EMBL/GenBank/DDBJ databases">
        <title>A Necator americanus chromosomal reference genome.</title>
        <authorList>
            <person name="Ilik V."/>
            <person name="Petrzelkova K.J."/>
            <person name="Pardy F."/>
            <person name="Fuh T."/>
            <person name="Niatou-Singa F.S."/>
            <person name="Gouil Q."/>
            <person name="Baker L."/>
            <person name="Ritchie M.E."/>
            <person name="Jex A.R."/>
            <person name="Gazzola D."/>
            <person name="Li H."/>
            <person name="Toshio Fujiwara R."/>
            <person name="Zhan B."/>
            <person name="Aroian R.V."/>
            <person name="Pafco B."/>
            <person name="Schwarz E.M."/>
        </authorList>
    </citation>
    <scope>NUCLEOTIDE SEQUENCE [LARGE SCALE GENOMIC DNA]</scope>
    <source>
        <strain evidence="2 3">Aroian</strain>
        <tissue evidence="2">Whole animal</tissue>
    </source>
</reference>
<gene>
    <name evidence="2" type="primary">Necator_chrII.g8456</name>
    <name evidence="2" type="ORF">RB195_020662</name>
</gene>
<dbReference type="Proteomes" id="UP001303046">
    <property type="component" value="Unassembled WGS sequence"/>
</dbReference>
<protein>
    <submittedName>
        <fullName evidence="2">Uncharacterized protein</fullName>
    </submittedName>
</protein>
<evidence type="ECO:0000313" key="2">
    <source>
        <dbReference type="EMBL" id="KAK6738683.1"/>
    </source>
</evidence>